<dbReference type="InterPro" id="IPR016785">
    <property type="entry name" value="ComGD"/>
</dbReference>
<sequence length="152" mass="18060">MSVRKHHQPERNGYTFTEMVIVLLCWSILLSCFIPLQYRTYQKLEADLTLQQLKEDLLLTQHLSMNDHVYYTLNFDQESGGYVLYDTKERKPIFTRNLPEQWAMRLTTLQPTVRFNQKGIIQKAGTMYLYAPNKTYKIVFPFGSSRLRIEEI</sequence>
<dbReference type="OrthoDB" id="1653576at2"/>
<dbReference type="PIRSF" id="PIRSF021292">
    <property type="entry name" value="Competence_ComGD"/>
    <property type="match status" value="1"/>
</dbReference>
<keyword evidence="1" id="KW-0812">Transmembrane</keyword>
<feature type="transmembrane region" description="Helical" evidence="1">
    <location>
        <begin position="20"/>
        <end position="38"/>
    </location>
</feature>
<dbReference type="GO" id="GO:0030420">
    <property type="term" value="P:establishment of competence for transformation"/>
    <property type="evidence" value="ECO:0007669"/>
    <property type="project" value="InterPro"/>
</dbReference>
<dbReference type="AlphaFoldDB" id="A0A845FE50"/>
<dbReference type="EMBL" id="WMFA01000005">
    <property type="protein sequence ID" value="MYL71906.1"/>
    <property type="molecule type" value="Genomic_DNA"/>
</dbReference>
<dbReference type="Proteomes" id="UP000450457">
    <property type="component" value="Unassembled WGS sequence"/>
</dbReference>
<protein>
    <submittedName>
        <fullName evidence="2">Competence protein ComG</fullName>
    </submittedName>
</protein>
<name>A0A845FE50_9BACI</name>
<evidence type="ECO:0000313" key="2">
    <source>
        <dbReference type="EMBL" id="MYL71906.1"/>
    </source>
</evidence>
<comment type="caution">
    <text evidence="2">The sequence shown here is derived from an EMBL/GenBank/DDBJ whole genome shotgun (WGS) entry which is preliminary data.</text>
</comment>
<dbReference type="PROSITE" id="PS51257">
    <property type="entry name" value="PROKAR_LIPOPROTEIN"/>
    <property type="match status" value="1"/>
</dbReference>
<evidence type="ECO:0000313" key="3">
    <source>
        <dbReference type="Proteomes" id="UP000450457"/>
    </source>
</evidence>
<dbReference type="NCBIfam" id="NF040982">
    <property type="entry name" value="ComGD"/>
    <property type="match status" value="1"/>
</dbReference>
<gene>
    <name evidence="2" type="ORF">GLW00_13645</name>
</gene>
<keyword evidence="1" id="KW-0472">Membrane</keyword>
<keyword evidence="1" id="KW-1133">Transmembrane helix</keyword>
<evidence type="ECO:0000256" key="1">
    <source>
        <dbReference type="SAM" id="Phobius"/>
    </source>
</evidence>
<accession>A0A845FE50</accession>
<reference evidence="2 3" key="1">
    <citation type="submission" date="2019-11" db="EMBL/GenBank/DDBJ databases">
        <title>Genome sequences of 17 halophilic strains isolated from different environments.</title>
        <authorList>
            <person name="Furrow R.E."/>
        </authorList>
    </citation>
    <scope>NUCLEOTIDE SEQUENCE [LARGE SCALE GENOMIC DNA]</scope>
    <source>
        <strain evidence="2 3">SL-4</strain>
    </source>
</reference>
<proteinExistence type="predicted"/>
<organism evidence="2 3">
    <name type="scientific">Halobacillus litoralis</name>
    <dbReference type="NCBI Taxonomy" id="45668"/>
    <lineage>
        <taxon>Bacteria</taxon>
        <taxon>Bacillati</taxon>
        <taxon>Bacillota</taxon>
        <taxon>Bacilli</taxon>
        <taxon>Bacillales</taxon>
        <taxon>Bacillaceae</taxon>
        <taxon>Halobacillus</taxon>
    </lineage>
</organism>